<protein>
    <submittedName>
        <fullName evidence="2">Uncharacterized protein</fullName>
    </submittedName>
</protein>
<evidence type="ECO:0000313" key="2">
    <source>
        <dbReference type="EMBL" id="ETR69875.1"/>
    </source>
</evidence>
<feature type="transmembrane region" description="Helical" evidence="1">
    <location>
        <begin position="12"/>
        <end position="35"/>
    </location>
</feature>
<organism evidence="2 3">
    <name type="scientific">Candidatus Magnetoglobus multicellularis str. Araruama</name>
    <dbReference type="NCBI Taxonomy" id="890399"/>
    <lineage>
        <taxon>Bacteria</taxon>
        <taxon>Pseudomonadati</taxon>
        <taxon>Thermodesulfobacteriota</taxon>
        <taxon>Desulfobacteria</taxon>
        <taxon>Desulfobacterales</taxon>
        <taxon>Desulfobacteraceae</taxon>
        <taxon>Candidatus Magnetoglobus</taxon>
    </lineage>
</organism>
<evidence type="ECO:0000313" key="3">
    <source>
        <dbReference type="Proteomes" id="UP000189670"/>
    </source>
</evidence>
<sequence length="107" mass="12752">MMNKKSIWNGLGNIYFTAIIFLMTIIDLLMGYYQIKLYPEIFHPLNDMGFIKWAQTYGKVHFSQSLWLFILIGLFALISINTFVCTTDRVLILFRHRKLFEKKFISF</sequence>
<dbReference type="Proteomes" id="UP000189670">
    <property type="component" value="Unassembled WGS sequence"/>
</dbReference>
<keyword evidence="1" id="KW-0812">Transmembrane</keyword>
<comment type="caution">
    <text evidence="2">The sequence shown here is derived from an EMBL/GenBank/DDBJ whole genome shotgun (WGS) entry which is preliminary data.</text>
</comment>
<reference evidence="3" key="1">
    <citation type="submission" date="2012-11" db="EMBL/GenBank/DDBJ databases">
        <authorList>
            <person name="Lucero-Rivera Y.E."/>
            <person name="Tovar-Ramirez D."/>
        </authorList>
    </citation>
    <scope>NUCLEOTIDE SEQUENCE [LARGE SCALE GENOMIC DNA]</scope>
    <source>
        <strain evidence="3">Araruama</strain>
    </source>
</reference>
<dbReference type="EMBL" id="ATBP01000538">
    <property type="protein sequence ID" value="ETR69875.1"/>
    <property type="molecule type" value="Genomic_DNA"/>
</dbReference>
<evidence type="ECO:0000256" key="1">
    <source>
        <dbReference type="SAM" id="Phobius"/>
    </source>
</evidence>
<keyword evidence="1" id="KW-0472">Membrane</keyword>
<dbReference type="AlphaFoldDB" id="A0A1V1P559"/>
<name>A0A1V1P559_9BACT</name>
<proteinExistence type="predicted"/>
<gene>
    <name evidence="2" type="ORF">OMM_09229</name>
</gene>
<accession>A0A1V1P559</accession>
<feature type="transmembrane region" description="Helical" evidence="1">
    <location>
        <begin position="66"/>
        <end position="94"/>
    </location>
</feature>
<keyword evidence="1" id="KW-1133">Transmembrane helix</keyword>